<proteinExistence type="predicted"/>
<keyword evidence="2" id="KW-1185">Reference proteome</keyword>
<evidence type="ECO:0000313" key="2">
    <source>
        <dbReference type="Proteomes" id="UP000738431"/>
    </source>
</evidence>
<organism evidence="1 2">
    <name type="scientific">Actomonas aquatica</name>
    <dbReference type="NCBI Taxonomy" id="2866162"/>
    <lineage>
        <taxon>Bacteria</taxon>
        <taxon>Pseudomonadati</taxon>
        <taxon>Verrucomicrobiota</taxon>
        <taxon>Opitutia</taxon>
        <taxon>Opitutales</taxon>
        <taxon>Opitutaceae</taxon>
        <taxon>Actomonas</taxon>
    </lineage>
</organism>
<name>A0ABZ1C4X4_9BACT</name>
<dbReference type="NCBIfam" id="TIGR03067">
    <property type="entry name" value="Planc_TIGR03067"/>
    <property type="match status" value="1"/>
</dbReference>
<dbReference type="InterPro" id="IPR017504">
    <property type="entry name" value="CHP03067_Planctomycetes"/>
</dbReference>
<protein>
    <submittedName>
        <fullName evidence="1">TIGR03067 domain-containing protein</fullName>
    </submittedName>
</protein>
<accession>A0ABZ1C4X4</accession>
<reference evidence="1 2" key="2">
    <citation type="submission" date="2023-12" db="EMBL/GenBank/DDBJ databases">
        <title>Description of an unclassified Opitutus bacterium of Verrucomicrobiota.</title>
        <authorList>
            <person name="Zhang D.-F."/>
        </authorList>
    </citation>
    <scope>NUCLEOTIDE SEQUENCE [LARGE SCALE GENOMIC DNA]</scope>
    <source>
        <strain evidence="1 2">WL0086</strain>
    </source>
</reference>
<dbReference type="EMBL" id="CP139781">
    <property type="protein sequence ID" value="WRQ86644.1"/>
    <property type="molecule type" value="Genomic_DNA"/>
</dbReference>
<sequence>MSDEHAHAHAPENAFTGRWEAVSGRLGASAIPLPATTLTLEATRYTVKSPQGTDHGNATWDLTADPVTLDMRGTSGAHSGNTIHAIARTRGPVLQLCYAVDGSKRPTTFDVPAGAVWVTVRYKRLD</sequence>
<dbReference type="RefSeq" id="WP_221030482.1">
    <property type="nucleotide sequence ID" value="NZ_CP139781.1"/>
</dbReference>
<evidence type="ECO:0000313" key="1">
    <source>
        <dbReference type="EMBL" id="WRQ86644.1"/>
    </source>
</evidence>
<dbReference type="Proteomes" id="UP000738431">
    <property type="component" value="Chromosome"/>
</dbReference>
<gene>
    <name evidence="1" type="ORF">K1X11_017670</name>
</gene>
<reference evidence="1 2" key="1">
    <citation type="submission" date="2021-08" db="EMBL/GenBank/DDBJ databases">
        <authorList>
            <person name="Zhang D."/>
            <person name="Zhang A."/>
            <person name="Wang L."/>
        </authorList>
    </citation>
    <scope>NUCLEOTIDE SEQUENCE [LARGE SCALE GENOMIC DNA]</scope>
    <source>
        <strain evidence="1 2">WL0086</strain>
    </source>
</reference>